<dbReference type="PIRSF" id="PIRSF037260">
    <property type="entry name" value="UPF0223"/>
    <property type="match status" value="1"/>
</dbReference>
<comment type="caution">
    <text evidence="1">The sequence shown here is derived from an EMBL/GenBank/DDBJ whole genome shotgun (WGS) entry which is preliminary data.</text>
</comment>
<reference evidence="1 2" key="1">
    <citation type="submission" date="2019-07" db="EMBL/GenBank/DDBJ databases">
        <title>Whole genome shotgun sequence of Staphylococcus piscifermentans NBRC 109625.</title>
        <authorList>
            <person name="Hosoyama A."/>
            <person name="Uohara A."/>
            <person name="Ohji S."/>
            <person name="Ichikawa N."/>
        </authorList>
    </citation>
    <scope>NUCLEOTIDE SEQUENCE [LARGE SCALE GENOMIC DNA]</scope>
    <source>
        <strain evidence="1 2">NBRC 109625</strain>
    </source>
</reference>
<dbReference type="OrthoDB" id="1649074at2"/>
<evidence type="ECO:0000313" key="2">
    <source>
        <dbReference type="Proteomes" id="UP000321736"/>
    </source>
</evidence>
<dbReference type="InterPro" id="IPR023324">
    <property type="entry name" value="BH2638-like_sf"/>
</dbReference>
<accession>A0A239UAR3</accession>
<dbReference type="SUPFAM" id="SSF158504">
    <property type="entry name" value="BH2638-like"/>
    <property type="match status" value="1"/>
</dbReference>
<organism evidence="1 2">
    <name type="scientific">Staphylococcus piscifermentans</name>
    <dbReference type="NCBI Taxonomy" id="70258"/>
    <lineage>
        <taxon>Bacteria</taxon>
        <taxon>Bacillati</taxon>
        <taxon>Bacillota</taxon>
        <taxon>Bacilli</taxon>
        <taxon>Bacillales</taxon>
        <taxon>Staphylococcaceae</taxon>
        <taxon>Staphylococcus</taxon>
    </lineage>
</organism>
<dbReference type="EMBL" id="BKAR01000029">
    <property type="protein sequence ID" value="GEP85440.1"/>
    <property type="molecule type" value="Genomic_DNA"/>
</dbReference>
<dbReference type="AlphaFoldDB" id="A0A239UAR3"/>
<gene>
    <name evidence="1" type="ORF">SPI02_20250</name>
</gene>
<keyword evidence="2" id="KW-1185">Reference proteome</keyword>
<dbReference type="Proteomes" id="UP000321736">
    <property type="component" value="Unassembled WGS sequence"/>
</dbReference>
<dbReference type="Pfam" id="PF05256">
    <property type="entry name" value="UPF0223"/>
    <property type="match status" value="1"/>
</dbReference>
<dbReference type="InterPro" id="IPR007920">
    <property type="entry name" value="UPF0223"/>
</dbReference>
<proteinExistence type="predicted"/>
<evidence type="ECO:0000313" key="1">
    <source>
        <dbReference type="EMBL" id="GEP85440.1"/>
    </source>
</evidence>
<protein>
    <submittedName>
        <fullName evidence="1">UPF0223 protein</fullName>
    </submittedName>
</protein>
<dbReference type="Gene3D" id="1.10.220.80">
    <property type="entry name" value="BH2638-like"/>
    <property type="match status" value="1"/>
</dbReference>
<dbReference type="RefSeq" id="WP_095105974.1">
    <property type="nucleotide sequence ID" value="NZ_BKAR01000029.1"/>
</dbReference>
<dbReference type="NCBIfam" id="NF003353">
    <property type="entry name" value="PRK04387.1"/>
    <property type="match status" value="1"/>
</dbReference>
<sequence length="92" mass="10756">MEYQYPIDVDWSQDEMLAVINFFNKVEDYYERKVEGSALKNAYSDFKKVVPGKADEKNIFAEFEKSSGYNSYKVVKLVKDNPNEKYFSANAE</sequence>
<name>A0A239UAR3_9STAP</name>